<dbReference type="RefSeq" id="WP_184624223.1">
    <property type="nucleotide sequence ID" value="NZ_JACHCC010000004.1"/>
</dbReference>
<keyword evidence="5 10" id="KW-0808">Transferase</keyword>
<proteinExistence type="inferred from homology"/>
<protein>
    <submittedName>
        <fullName evidence="10">23S rRNA (Cytosine1962-C5)-methyltransferase</fullName>
        <ecNumber evidence="10">2.1.1.191</ecNumber>
    </submittedName>
</protein>
<dbReference type="GO" id="GO:0003723">
    <property type="term" value="F:RNA binding"/>
    <property type="evidence" value="ECO:0007669"/>
    <property type="project" value="UniProtKB-KW"/>
</dbReference>
<dbReference type="CDD" id="cd21153">
    <property type="entry name" value="PUA_RlmI"/>
    <property type="match status" value="1"/>
</dbReference>
<comment type="similarity">
    <text evidence="8">Belongs to the methyltransferase superfamily. RlmI family.</text>
</comment>
<dbReference type="PROSITE" id="PS50890">
    <property type="entry name" value="PUA"/>
    <property type="match status" value="1"/>
</dbReference>
<keyword evidence="3" id="KW-0698">rRNA processing</keyword>
<dbReference type="GO" id="GO:0006364">
    <property type="term" value="P:rRNA processing"/>
    <property type="evidence" value="ECO:0007669"/>
    <property type="project" value="UniProtKB-KW"/>
</dbReference>
<organism evidence="10 11">
    <name type="scientific">Pedobacter cryoconitis</name>
    <dbReference type="NCBI Taxonomy" id="188932"/>
    <lineage>
        <taxon>Bacteria</taxon>
        <taxon>Pseudomonadati</taxon>
        <taxon>Bacteroidota</taxon>
        <taxon>Sphingobacteriia</taxon>
        <taxon>Sphingobacteriales</taxon>
        <taxon>Sphingobacteriaceae</taxon>
        <taxon>Pedobacter</taxon>
    </lineage>
</organism>
<dbReference type="SUPFAM" id="SSF53335">
    <property type="entry name" value="S-adenosyl-L-methionine-dependent methyltransferases"/>
    <property type="match status" value="1"/>
</dbReference>
<dbReference type="EC" id="2.1.1.191" evidence="10"/>
<dbReference type="InterPro" id="IPR036974">
    <property type="entry name" value="PUA_sf"/>
</dbReference>
<name>A0A7X0J1P8_9SPHI</name>
<dbReference type="Gene3D" id="3.30.750.80">
    <property type="entry name" value="RNA methyltransferase domain (HRMD) like"/>
    <property type="match status" value="1"/>
</dbReference>
<dbReference type="GO" id="GO:0032259">
    <property type="term" value="P:methylation"/>
    <property type="evidence" value="ECO:0007669"/>
    <property type="project" value="UniProtKB-KW"/>
</dbReference>
<dbReference type="GO" id="GO:0005737">
    <property type="term" value="C:cytoplasm"/>
    <property type="evidence" value="ECO:0007669"/>
    <property type="project" value="UniProtKB-SubCell"/>
</dbReference>
<evidence type="ECO:0000256" key="8">
    <source>
        <dbReference type="ARBA" id="ARBA00038091"/>
    </source>
</evidence>
<accession>A0A7X0J1P8</accession>
<reference evidence="10 11" key="1">
    <citation type="submission" date="2020-08" db="EMBL/GenBank/DDBJ databases">
        <title>Genomic Encyclopedia of Type Strains, Phase IV (KMG-V): Genome sequencing to study the core and pangenomes of soil and plant-associated prokaryotes.</title>
        <authorList>
            <person name="Whitman W."/>
        </authorList>
    </citation>
    <scope>NUCLEOTIDE SEQUENCE [LARGE SCALE GENOMIC DNA]</scope>
    <source>
        <strain evidence="10 11">M2T3</strain>
    </source>
</reference>
<keyword evidence="6" id="KW-0949">S-adenosyl-L-methionine</keyword>
<dbReference type="InterPro" id="IPR029063">
    <property type="entry name" value="SAM-dependent_MTases_sf"/>
</dbReference>
<evidence type="ECO:0000259" key="9">
    <source>
        <dbReference type="SMART" id="SM00359"/>
    </source>
</evidence>
<dbReference type="CDD" id="cd11572">
    <property type="entry name" value="RlmI_M_like"/>
    <property type="match status" value="1"/>
</dbReference>
<dbReference type="Gene3D" id="3.40.50.150">
    <property type="entry name" value="Vaccinia Virus protein VP39"/>
    <property type="match status" value="1"/>
</dbReference>
<dbReference type="SUPFAM" id="SSF88697">
    <property type="entry name" value="PUA domain-like"/>
    <property type="match status" value="1"/>
</dbReference>
<evidence type="ECO:0000256" key="4">
    <source>
        <dbReference type="ARBA" id="ARBA00022603"/>
    </source>
</evidence>
<evidence type="ECO:0000256" key="7">
    <source>
        <dbReference type="ARBA" id="ARBA00022884"/>
    </source>
</evidence>
<dbReference type="InterPro" id="IPR041532">
    <property type="entry name" value="RlmI-like_PUA"/>
</dbReference>
<dbReference type="PANTHER" id="PTHR42873:SF1">
    <property type="entry name" value="S-ADENOSYLMETHIONINE-DEPENDENT METHYLTRANSFERASE DOMAIN-CONTAINING PROTEIN"/>
    <property type="match status" value="1"/>
</dbReference>
<evidence type="ECO:0000256" key="2">
    <source>
        <dbReference type="ARBA" id="ARBA00022490"/>
    </source>
</evidence>
<evidence type="ECO:0000256" key="5">
    <source>
        <dbReference type="ARBA" id="ARBA00022679"/>
    </source>
</evidence>
<sequence>MIDVVLKKGKEKAVHQKHPWVFSGAIDKVKGSPVNGEVIKVLAADQSFLAYGYYNAQSRVAVRLLEWEEDNIIDTQWYRHRLKNAIASRAHVLGNTETNTCRLVFSEADYLPGLIVDKYADFLSLQILSAGMENIKADLIEILIAELNPLGIFDKSDASARTHENLELSQGLLWGENPPEFIEVKENGVRYHINIADGQKSGFYCDQRDNREILAAYTKDKEVLDCFCYSGGFTLNSLKHGAKHVTSVDSSALAIETLNHNLGLNGFMEHQQTSIQSDVNKQLRVFKEEGKTFDVIILDPPKYAPSRSALDRAARAYKDLNRLGMLLLKSGGILATYSCSGAVDLETFKQIIAWAALDAGREVQIIKQFHQPEDHPVRISFPEGEYLKGLLLRVL</sequence>
<dbReference type="SMART" id="SM00359">
    <property type="entry name" value="PUA"/>
    <property type="match status" value="1"/>
</dbReference>
<comment type="subcellular location">
    <subcellularLocation>
        <location evidence="1">Cytoplasm</location>
    </subcellularLocation>
</comment>
<feature type="domain" description="PUA" evidence="9">
    <location>
        <begin position="2"/>
        <end position="85"/>
    </location>
</feature>
<evidence type="ECO:0000256" key="6">
    <source>
        <dbReference type="ARBA" id="ARBA00022691"/>
    </source>
</evidence>
<dbReference type="GO" id="GO:0008168">
    <property type="term" value="F:methyltransferase activity"/>
    <property type="evidence" value="ECO:0007669"/>
    <property type="project" value="UniProtKB-KW"/>
</dbReference>
<evidence type="ECO:0000313" key="11">
    <source>
        <dbReference type="Proteomes" id="UP000521017"/>
    </source>
</evidence>
<dbReference type="CDD" id="cd02440">
    <property type="entry name" value="AdoMet_MTases"/>
    <property type="match status" value="1"/>
</dbReference>
<dbReference type="EMBL" id="JACHCC010000004">
    <property type="protein sequence ID" value="MBB6499484.1"/>
    <property type="molecule type" value="Genomic_DNA"/>
</dbReference>
<dbReference type="Pfam" id="PF17785">
    <property type="entry name" value="PUA_3"/>
    <property type="match status" value="1"/>
</dbReference>
<gene>
    <name evidence="10" type="ORF">HDF25_001626</name>
</gene>
<dbReference type="Proteomes" id="UP000521017">
    <property type="component" value="Unassembled WGS sequence"/>
</dbReference>
<dbReference type="InterPro" id="IPR015947">
    <property type="entry name" value="PUA-like_sf"/>
</dbReference>
<dbReference type="AlphaFoldDB" id="A0A7X0J1P8"/>
<evidence type="ECO:0000256" key="3">
    <source>
        <dbReference type="ARBA" id="ARBA00022552"/>
    </source>
</evidence>
<dbReference type="Gene3D" id="2.30.130.10">
    <property type="entry name" value="PUA domain"/>
    <property type="match status" value="1"/>
</dbReference>
<keyword evidence="4 10" id="KW-0489">Methyltransferase</keyword>
<evidence type="ECO:0000313" key="10">
    <source>
        <dbReference type="EMBL" id="MBB6499484.1"/>
    </source>
</evidence>
<comment type="caution">
    <text evidence="10">The sequence shown here is derived from an EMBL/GenBank/DDBJ whole genome shotgun (WGS) entry which is preliminary data.</text>
</comment>
<keyword evidence="7" id="KW-0694">RNA-binding</keyword>
<keyword evidence="2" id="KW-0963">Cytoplasm</keyword>
<dbReference type="Pfam" id="PF03602">
    <property type="entry name" value="Cons_hypoth95"/>
    <property type="match status" value="1"/>
</dbReference>
<evidence type="ECO:0000256" key="1">
    <source>
        <dbReference type="ARBA" id="ARBA00004496"/>
    </source>
</evidence>
<dbReference type="PANTHER" id="PTHR42873">
    <property type="entry name" value="RIBOSOMAL RNA LARGE SUBUNIT METHYLTRANSFERASE"/>
    <property type="match status" value="1"/>
</dbReference>
<dbReference type="InterPro" id="IPR002478">
    <property type="entry name" value="PUA"/>
</dbReference>